<dbReference type="EMBL" id="MTBC01000002">
    <property type="protein sequence ID" value="OQD43636.1"/>
    <property type="molecule type" value="Genomic_DNA"/>
</dbReference>
<evidence type="ECO:0000259" key="1">
    <source>
        <dbReference type="Pfam" id="PF09949"/>
    </source>
</evidence>
<evidence type="ECO:0000313" key="3">
    <source>
        <dbReference type="Proteomes" id="UP000191680"/>
    </source>
</evidence>
<gene>
    <name evidence="2" type="ORF">BUL40_03215</name>
</gene>
<dbReference type="GO" id="GO:0008195">
    <property type="term" value="F:phosphatidate phosphatase activity"/>
    <property type="evidence" value="ECO:0007669"/>
    <property type="project" value="InterPro"/>
</dbReference>
<dbReference type="InterPro" id="IPR019236">
    <property type="entry name" value="APP1_cat"/>
</dbReference>
<organism evidence="2 3">
    <name type="scientific">Croceivirga radicis</name>
    <dbReference type="NCBI Taxonomy" id="1929488"/>
    <lineage>
        <taxon>Bacteria</taxon>
        <taxon>Pseudomonadati</taxon>
        <taxon>Bacteroidota</taxon>
        <taxon>Flavobacteriia</taxon>
        <taxon>Flavobacteriales</taxon>
        <taxon>Flavobacteriaceae</taxon>
        <taxon>Croceivirga</taxon>
    </lineage>
</organism>
<keyword evidence="3" id="KW-1185">Reference proteome</keyword>
<dbReference type="Pfam" id="PF09949">
    <property type="entry name" value="APP1_cat"/>
    <property type="match status" value="1"/>
</dbReference>
<dbReference type="PANTHER" id="PTHR28208">
    <property type="entry name" value="PHOSPHATIDATE PHOSPHATASE APP1"/>
    <property type="match status" value="1"/>
</dbReference>
<accession>A0A1V6LUF7</accession>
<protein>
    <recommendedName>
        <fullName evidence="1">Phosphatidate phosphatase APP1 catalytic domain-containing protein</fullName>
    </recommendedName>
</protein>
<reference evidence="2 3" key="1">
    <citation type="submission" date="2016-12" db="EMBL/GenBank/DDBJ databases">
        <authorList>
            <person name="Song W.-J."/>
            <person name="Kurnit D.M."/>
        </authorList>
    </citation>
    <scope>NUCLEOTIDE SEQUENCE [LARGE SCALE GENOMIC DNA]</scope>
    <source>
        <strain evidence="2 3">HSG9</strain>
    </source>
</reference>
<name>A0A1V6LUF7_9FLAO</name>
<comment type="caution">
    <text evidence="2">The sequence shown here is derived from an EMBL/GenBank/DDBJ whole genome shotgun (WGS) entry which is preliminary data.</text>
</comment>
<dbReference type="InterPro" id="IPR052935">
    <property type="entry name" value="Mg2+_PAP"/>
</dbReference>
<feature type="domain" description="Phosphatidate phosphatase APP1 catalytic" evidence="1">
    <location>
        <begin position="133"/>
        <end position="288"/>
    </location>
</feature>
<evidence type="ECO:0000313" key="2">
    <source>
        <dbReference type="EMBL" id="OQD43636.1"/>
    </source>
</evidence>
<dbReference type="RefSeq" id="WP_080318065.1">
    <property type="nucleotide sequence ID" value="NZ_MTBC01000002.1"/>
</dbReference>
<proteinExistence type="predicted"/>
<dbReference type="Proteomes" id="UP000191680">
    <property type="component" value="Unassembled WGS sequence"/>
</dbReference>
<dbReference type="PANTHER" id="PTHR28208:SF3">
    <property type="entry name" value="PHOSPHATIDATE PHOSPHATASE APP1"/>
    <property type="match status" value="1"/>
</dbReference>
<dbReference type="OrthoDB" id="9789875at2"/>
<dbReference type="AlphaFoldDB" id="A0A1V6LUF7"/>
<sequence length="331" mass="38198">MFQFLSRLIDDPDPVIIIPFGGYANNDKIFGQARVLEDEGITHEEDNGFLKNLYNSYKRFESDEKEGVVVTVTANELKTSLTSDAEGYIYLDEAYNANLLDEEWHPIHYSLTYSGKPFTIKDEILKPLPSAQYGIISDLDDTVIRTGISSAFKWKVVVNSFFKHSNQRMPLEGAQEFYQLLRKGISGNDKNPFFYLSNSPWNLYEYLMEFLKYQNFPKGVLLLRDIGLENKKKQSFKEENKYIKIAHILESYPNLPFVLIGDAADLDHDIYSAIAETYPNRISAIYIRTTKDHLKMKRIKKRLEQKTHVPIQLINHTDEAVVHARANGLIN</sequence>